<organism evidence="1">
    <name type="scientific">Zea mays</name>
    <name type="common">Maize</name>
    <dbReference type="NCBI Taxonomy" id="4577"/>
    <lineage>
        <taxon>Eukaryota</taxon>
        <taxon>Viridiplantae</taxon>
        <taxon>Streptophyta</taxon>
        <taxon>Embryophyta</taxon>
        <taxon>Tracheophyta</taxon>
        <taxon>Spermatophyta</taxon>
        <taxon>Magnoliopsida</taxon>
        <taxon>Liliopsida</taxon>
        <taxon>Poales</taxon>
        <taxon>Poaceae</taxon>
        <taxon>PACMAD clade</taxon>
        <taxon>Panicoideae</taxon>
        <taxon>Andropogonodae</taxon>
        <taxon>Andropogoneae</taxon>
        <taxon>Tripsacinae</taxon>
        <taxon>Zea</taxon>
    </lineage>
</organism>
<dbReference type="EMBL" id="BT055678">
    <property type="protein sequence ID" value="ACL54285.1"/>
    <property type="molecule type" value="mRNA"/>
</dbReference>
<reference evidence="1" key="1">
    <citation type="journal article" date="2009" name="PLoS Genet.">
        <title>Sequencing, mapping, and analysis of 27,455 maize full-length cDNAs.</title>
        <authorList>
            <person name="Soderlund C."/>
            <person name="Descour A."/>
            <person name="Kudrna D."/>
            <person name="Bomhoff M."/>
            <person name="Boyd L."/>
            <person name="Currie J."/>
            <person name="Angelova A."/>
            <person name="Collura K."/>
            <person name="Wissotski M."/>
            <person name="Ashley E."/>
            <person name="Morrow D."/>
            <person name="Fernandes J."/>
            <person name="Walbot V."/>
            <person name="Yu Y."/>
        </authorList>
    </citation>
    <scope>NUCLEOTIDE SEQUENCE</scope>
    <source>
        <strain evidence="1">B73</strain>
    </source>
</reference>
<reference evidence="1" key="2">
    <citation type="submission" date="2012-06" db="EMBL/GenBank/DDBJ databases">
        <authorList>
            <person name="Yu Y."/>
            <person name="Currie J."/>
            <person name="Lomeli R."/>
            <person name="Angelova A."/>
            <person name="Collura K."/>
            <person name="Wissotski M."/>
            <person name="Campos D."/>
            <person name="Kudrna D."/>
            <person name="Golser W."/>
            <person name="Ashely E."/>
            <person name="Descour A."/>
            <person name="Fernandes J."/>
            <person name="Soderlund C."/>
            <person name="Walbot V."/>
        </authorList>
    </citation>
    <scope>NUCLEOTIDE SEQUENCE</scope>
    <source>
        <strain evidence="1">B73</strain>
    </source>
</reference>
<proteinExistence type="evidence at transcript level"/>
<sequence>MSSPTLSLFGKKEGGGGGKSLVCYTCLLIAIAGRVGRATVVPTIVLRRPSSCGRTIRRSCSIWWWVRAIAWINWWCGRVGSWRRAWWWWGSFCHEILDQLLRSLNLGCSPSYLHGHLSGCTSALLNSYCCAAVSTDITDTSTSCPNHSISVGKGNVHVMSHLRTCMRGWLIPCSRSTTWWGLPAVCRNTVVRLLFHMGDIRRRIVTVLRPWMHELWISSKTRTTWRNVWRADPGLRRAPMLGRWHWLLPRHTMHFHMRFKQW</sequence>
<evidence type="ECO:0000313" key="1">
    <source>
        <dbReference type="EMBL" id="ACL54285.1"/>
    </source>
</evidence>
<name>B8A286_MAIZE</name>
<accession>B8A286</accession>
<dbReference type="AlphaFoldDB" id="B8A286"/>
<protein>
    <submittedName>
        <fullName evidence="1">Uncharacterized protein</fullName>
    </submittedName>
</protein>